<dbReference type="GO" id="GO:0006888">
    <property type="term" value="P:endoplasmic reticulum to Golgi vesicle-mediated transport"/>
    <property type="evidence" value="ECO:0007669"/>
    <property type="project" value="TreeGrafter"/>
</dbReference>
<dbReference type="GO" id="GO:0007030">
    <property type="term" value="P:Golgi organization"/>
    <property type="evidence" value="ECO:0007669"/>
    <property type="project" value="TreeGrafter"/>
</dbReference>
<keyword evidence="8" id="KW-1185">Reference proteome</keyword>
<protein>
    <recommendedName>
        <fullName evidence="6">GRIP domain-containing protein</fullName>
    </recommendedName>
</protein>
<feature type="domain" description="GRIP" evidence="6">
    <location>
        <begin position="397"/>
        <end position="448"/>
    </location>
</feature>
<evidence type="ECO:0000313" key="7">
    <source>
        <dbReference type="EMBL" id="KAG0687063.1"/>
    </source>
</evidence>
<evidence type="ECO:0000259" key="6">
    <source>
        <dbReference type="PROSITE" id="PS50913"/>
    </source>
</evidence>
<evidence type="ECO:0000256" key="5">
    <source>
        <dbReference type="SAM" id="MobiDB-lite"/>
    </source>
</evidence>
<dbReference type="Proteomes" id="UP000697127">
    <property type="component" value="Unassembled WGS sequence"/>
</dbReference>
<dbReference type="PANTHER" id="PTHR18921">
    <property type="entry name" value="MYOSIN HEAVY CHAIN - RELATED"/>
    <property type="match status" value="1"/>
</dbReference>
<dbReference type="AlphaFoldDB" id="A0A9P7BF79"/>
<accession>A0A9P7BF79</accession>
<feature type="compositionally biased region" description="Basic and acidic residues" evidence="5">
    <location>
        <begin position="22"/>
        <end position="46"/>
    </location>
</feature>
<dbReference type="InterPro" id="IPR000237">
    <property type="entry name" value="GRIP_dom"/>
</dbReference>
<dbReference type="PROSITE" id="PS50913">
    <property type="entry name" value="GRIP"/>
    <property type="match status" value="1"/>
</dbReference>
<dbReference type="GO" id="GO:0005794">
    <property type="term" value="C:Golgi apparatus"/>
    <property type="evidence" value="ECO:0007669"/>
    <property type="project" value="UniProtKB-SubCell"/>
</dbReference>
<dbReference type="EMBL" id="PUHW01000321">
    <property type="protein sequence ID" value="KAG0687063.1"/>
    <property type="molecule type" value="Genomic_DNA"/>
</dbReference>
<dbReference type="Pfam" id="PF10375">
    <property type="entry name" value="GRAB"/>
    <property type="match status" value="1"/>
</dbReference>
<dbReference type="InterPro" id="IPR019459">
    <property type="entry name" value="GRAB"/>
</dbReference>
<evidence type="ECO:0000256" key="2">
    <source>
        <dbReference type="ARBA" id="ARBA00023034"/>
    </source>
</evidence>
<keyword evidence="2" id="KW-0333">Golgi apparatus</keyword>
<gene>
    <name evidence="7" type="ORF">C6P40_002950</name>
</gene>
<evidence type="ECO:0000256" key="4">
    <source>
        <dbReference type="SAM" id="Coils"/>
    </source>
</evidence>
<proteinExistence type="predicted"/>
<organism evidence="7 8">
    <name type="scientific">Pichia californica</name>
    <dbReference type="NCBI Taxonomy" id="460514"/>
    <lineage>
        <taxon>Eukaryota</taxon>
        <taxon>Fungi</taxon>
        <taxon>Dikarya</taxon>
        <taxon>Ascomycota</taxon>
        <taxon>Saccharomycotina</taxon>
        <taxon>Pichiomycetes</taxon>
        <taxon>Pichiales</taxon>
        <taxon>Pichiaceae</taxon>
        <taxon>Pichia</taxon>
    </lineage>
</organism>
<evidence type="ECO:0000256" key="1">
    <source>
        <dbReference type="ARBA" id="ARBA00004555"/>
    </source>
</evidence>
<name>A0A9P7BF79_9ASCO</name>
<comment type="caution">
    <text evidence="7">The sequence shown here is derived from an EMBL/GenBank/DDBJ whole genome shotgun (WGS) entry which is preliminary data.</text>
</comment>
<dbReference type="Gene3D" id="1.10.287.1490">
    <property type="match status" value="1"/>
</dbReference>
<feature type="compositionally biased region" description="Basic residues" evidence="5">
    <location>
        <begin position="1"/>
        <end position="10"/>
    </location>
</feature>
<dbReference type="OrthoDB" id="425925at2759"/>
<reference evidence="7" key="1">
    <citation type="submission" date="2020-11" db="EMBL/GenBank/DDBJ databases">
        <title>Kefir isolates.</title>
        <authorList>
            <person name="Marcisauskas S."/>
            <person name="Kim Y."/>
            <person name="Blasche S."/>
        </authorList>
    </citation>
    <scope>NUCLEOTIDE SEQUENCE</scope>
    <source>
        <strain evidence="7">Olga-1</strain>
    </source>
</reference>
<feature type="coiled-coil region" evidence="4">
    <location>
        <begin position="60"/>
        <end position="378"/>
    </location>
</feature>
<comment type="subcellular location">
    <subcellularLocation>
        <location evidence="1">Golgi apparatus</location>
    </subcellularLocation>
</comment>
<dbReference type="GO" id="GO:0031267">
    <property type="term" value="F:small GTPase binding"/>
    <property type="evidence" value="ECO:0007669"/>
    <property type="project" value="TreeGrafter"/>
</dbReference>
<evidence type="ECO:0000256" key="3">
    <source>
        <dbReference type="ARBA" id="ARBA00023054"/>
    </source>
</evidence>
<feature type="region of interest" description="Disordered" evidence="5">
    <location>
        <begin position="1"/>
        <end position="49"/>
    </location>
</feature>
<sequence>MTKKKSKKNGAKQQSNGVSQEKVSREPTPESVEITEKIDSLEENGKPEQLVDTEVFEEKVDFSNEQIVLLQKQLEDLKLELSEKDSKISKIISENNEKDKEIILLKESPTPSNDSSNSQIETLKQQLANKTEESTKYKENYDTLLSRISQMKSVFSKMKESEAQFESLQTENAKLKSTLDSSSSKVSTLEAALTELKLEVSNLNSECDRLTSQNSELKKQVDNQDFELETEAKQLEIENKKLKRELKEAKSDLEEYLILIQEEKMSKTNLNQELIDFKTKIDTITAEKESSEKKCQQILLDVNRLKENIAQLERDNQEVISNSKSQLNSKTTQLNDFTNEINDLKNAIIEKDEKIKTIGELEKDLKDKQLLVGKLRHETITLNEHLTKAMKLIKRESSKETVDRELVSNLFISFLQLPRGDTKKFEVLQLIANFLDWDDEKKRHAGLLSSGNYRSNSNSVVEVPTPGRQSSVAQGDSFVSLWTEFLEKESTPKDQET</sequence>
<dbReference type="PANTHER" id="PTHR18921:SF2">
    <property type="entry name" value="THYROID RECEPTOR-INTERACTING PROTEIN 11"/>
    <property type="match status" value="1"/>
</dbReference>
<keyword evidence="3 4" id="KW-0175">Coiled coil</keyword>
<evidence type="ECO:0000313" key="8">
    <source>
        <dbReference type="Proteomes" id="UP000697127"/>
    </source>
</evidence>